<evidence type="ECO:0000256" key="2">
    <source>
        <dbReference type="ARBA" id="ARBA00022989"/>
    </source>
</evidence>
<feature type="transmembrane region" description="Helical" evidence="4">
    <location>
        <begin position="35"/>
        <end position="52"/>
    </location>
</feature>
<feature type="transmembrane region" description="Helical" evidence="4">
    <location>
        <begin position="217"/>
        <end position="236"/>
    </location>
</feature>
<dbReference type="InterPro" id="IPR020846">
    <property type="entry name" value="MFS_dom"/>
</dbReference>
<feature type="domain" description="Major facilitator superfamily (MFS) profile" evidence="5">
    <location>
        <begin position="2"/>
        <end position="391"/>
    </location>
</feature>
<accession>A0A4P2QC18</accession>
<dbReference type="SUPFAM" id="SSF103473">
    <property type="entry name" value="MFS general substrate transporter"/>
    <property type="match status" value="1"/>
</dbReference>
<evidence type="ECO:0000256" key="3">
    <source>
        <dbReference type="ARBA" id="ARBA00023136"/>
    </source>
</evidence>
<evidence type="ECO:0000256" key="1">
    <source>
        <dbReference type="ARBA" id="ARBA00022692"/>
    </source>
</evidence>
<dbReference type="Proteomes" id="UP000295781">
    <property type="component" value="Chromosome"/>
</dbReference>
<feature type="transmembrane region" description="Helical" evidence="4">
    <location>
        <begin position="338"/>
        <end position="361"/>
    </location>
</feature>
<name>A0A4P2QC18_SORCE</name>
<gene>
    <name evidence="6" type="ORF">SOCEGT47_078610</name>
</gene>
<dbReference type="CDD" id="cd06174">
    <property type="entry name" value="MFS"/>
    <property type="match status" value="1"/>
</dbReference>
<feature type="transmembrane region" description="Helical" evidence="4">
    <location>
        <begin position="156"/>
        <end position="178"/>
    </location>
</feature>
<dbReference type="EMBL" id="CP012670">
    <property type="protein sequence ID" value="AUX27277.1"/>
    <property type="molecule type" value="Genomic_DNA"/>
</dbReference>
<feature type="transmembrane region" description="Helical" evidence="4">
    <location>
        <begin position="288"/>
        <end position="313"/>
    </location>
</feature>
<organism evidence="6 7">
    <name type="scientific">Sorangium cellulosum</name>
    <name type="common">Polyangium cellulosum</name>
    <dbReference type="NCBI Taxonomy" id="56"/>
    <lineage>
        <taxon>Bacteria</taxon>
        <taxon>Pseudomonadati</taxon>
        <taxon>Myxococcota</taxon>
        <taxon>Polyangia</taxon>
        <taxon>Polyangiales</taxon>
        <taxon>Polyangiaceae</taxon>
        <taxon>Sorangium</taxon>
    </lineage>
</organism>
<dbReference type="RefSeq" id="WP_129355422.1">
    <property type="nucleotide sequence ID" value="NZ_CP012670.1"/>
</dbReference>
<evidence type="ECO:0000259" key="5">
    <source>
        <dbReference type="PROSITE" id="PS50850"/>
    </source>
</evidence>
<dbReference type="InterPro" id="IPR011701">
    <property type="entry name" value="MFS"/>
</dbReference>
<proteinExistence type="predicted"/>
<dbReference type="OrthoDB" id="5315372at2"/>
<evidence type="ECO:0000256" key="4">
    <source>
        <dbReference type="SAM" id="Phobius"/>
    </source>
</evidence>
<feature type="transmembrane region" description="Helical" evidence="4">
    <location>
        <begin position="73"/>
        <end position="101"/>
    </location>
</feature>
<dbReference type="InterPro" id="IPR036259">
    <property type="entry name" value="MFS_trans_sf"/>
</dbReference>
<feature type="transmembrane region" description="Helical" evidence="4">
    <location>
        <begin position="367"/>
        <end position="386"/>
    </location>
</feature>
<feature type="transmembrane region" description="Helical" evidence="4">
    <location>
        <begin position="131"/>
        <end position="149"/>
    </location>
</feature>
<feature type="transmembrane region" description="Helical" evidence="4">
    <location>
        <begin position="248"/>
        <end position="268"/>
    </location>
</feature>
<dbReference type="PANTHER" id="PTHR23530:SF1">
    <property type="entry name" value="PERMEASE, MAJOR FACILITATOR SUPERFAMILY-RELATED"/>
    <property type="match status" value="1"/>
</dbReference>
<protein>
    <submittedName>
        <fullName evidence="6">MFS transporter</fullName>
    </submittedName>
</protein>
<dbReference type="PANTHER" id="PTHR23530">
    <property type="entry name" value="TRANSPORT PROTEIN-RELATED"/>
    <property type="match status" value="1"/>
</dbReference>
<keyword evidence="2 4" id="KW-1133">Transmembrane helix</keyword>
<dbReference type="AlphaFoldDB" id="A0A4P2QC18"/>
<keyword evidence="1 4" id="KW-0812">Transmembrane</keyword>
<dbReference type="GO" id="GO:0022857">
    <property type="term" value="F:transmembrane transporter activity"/>
    <property type="evidence" value="ECO:0007669"/>
    <property type="project" value="InterPro"/>
</dbReference>
<dbReference type="Pfam" id="PF07690">
    <property type="entry name" value="MFS_1"/>
    <property type="match status" value="1"/>
</dbReference>
<dbReference type="PROSITE" id="PS50850">
    <property type="entry name" value="MFS"/>
    <property type="match status" value="1"/>
</dbReference>
<reference evidence="6 7" key="1">
    <citation type="submission" date="2015-09" db="EMBL/GenBank/DDBJ databases">
        <title>Sorangium comparison.</title>
        <authorList>
            <person name="Zaburannyi N."/>
            <person name="Bunk B."/>
            <person name="Overmann J."/>
            <person name="Mueller R."/>
        </authorList>
    </citation>
    <scope>NUCLEOTIDE SEQUENCE [LARGE SCALE GENOMIC DNA]</scope>
    <source>
        <strain evidence="6 7">So ceGT47</strain>
    </source>
</reference>
<sequence>MRVPAYHVVGALRGLSLGLFSPLWVAYLYSRGMDLISIGLLGTLFEAVKFIFEVPTGALADHWGDRRSLLTGTALMVLTWVGFGFIQGFGLACVVMVTWAAGEAFMSGAYESWISGLVPEERLTRTFLDNSRINVIALVLGAAGSGWVYQRSPTLLFLVIAALFAVQLGVLLGARFAARSPELAHAPEKPSLGLRGMLAHTRASASDLLRWRLGGRVAIMTLFAAMVFDGIARFYQPALVDRGTSPQAMGGVTFAAALVVLVFLTLGARLTARIDRAPLAAVAAVDLAVVALCAAVVLLSGAPALMAIALLLAMEDVRDPILKSVIARGAPQARRATILSLVSGIGAAGEILAGVIFGLLVSTLGEGSVFVVGAALMLPTITAGLLRRAAGDEPSAAGLGSSPQEKG</sequence>
<keyword evidence="3 4" id="KW-0472">Membrane</keyword>
<dbReference type="InterPro" id="IPR053160">
    <property type="entry name" value="MFS_DHA3_Transporter"/>
</dbReference>
<feature type="transmembrane region" description="Helical" evidence="4">
    <location>
        <begin position="12"/>
        <end position="29"/>
    </location>
</feature>
<dbReference type="Gene3D" id="1.20.1250.20">
    <property type="entry name" value="MFS general substrate transporter like domains"/>
    <property type="match status" value="1"/>
</dbReference>
<evidence type="ECO:0000313" key="6">
    <source>
        <dbReference type="EMBL" id="AUX27277.1"/>
    </source>
</evidence>
<evidence type="ECO:0000313" key="7">
    <source>
        <dbReference type="Proteomes" id="UP000295781"/>
    </source>
</evidence>